<name>A0A4P9VL17_9GAMM</name>
<dbReference type="Pfam" id="PF21075">
    <property type="entry name" value="GDH_ACT1"/>
    <property type="match status" value="1"/>
</dbReference>
<dbReference type="InterPro" id="IPR007780">
    <property type="entry name" value="NAD_Glu_DH_bac"/>
</dbReference>
<evidence type="ECO:0000256" key="1">
    <source>
        <dbReference type="ARBA" id="ARBA00023002"/>
    </source>
</evidence>
<dbReference type="InterPro" id="IPR024727">
    <property type="entry name" value="NAD_Glu_DH_N_ACT1"/>
</dbReference>
<keyword evidence="8" id="KW-1185">Reference proteome</keyword>
<keyword evidence="1" id="KW-0560">Oxidoreductase</keyword>
<dbReference type="InterPro" id="IPR036291">
    <property type="entry name" value="NAD(P)-bd_dom_sf"/>
</dbReference>
<dbReference type="InterPro" id="IPR049059">
    <property type="entry name" value="NAD_Glu_DH_HM1"/>
</dbReference>
<evidence type="ECO:0000259" key="4">
    <source>
        <dbReference type="Pfam" id="PF21075"/>
    </source>
</evidence>
<dbReference type="Pfam" id="PF05088">
    <property type="entry name" value="Bac_GDH_CD"/>
    <property type="match status" value="1"/>
</dbReference>
<dbReference type="InterPro" id="IPR048381">
    <property type="entry name" value="GDH_C"/>
</dbReference>
<organism evidence="7 8">
    <name type="scientific">Zooshikella ganghwensis</name>
    <dbReference type="NCBI Taxonomy" id="202772"/>
    <lineage>
        <taxon>Bacteria</taxon>
        <taxon>Pseudomonadati</taxon>
        <taxon>Pseudomonadota</taxon>
        <taxon>Gammaproteobacteria</taxon>
        <taxon>Oceanospirillales</taxon>
        <taxon>Zooshikellaceae</taxon>
        <taxon>Zooshikella</taxon>
    </lineage>
</organism>
<dbReference type="GO" id="GO:0004352">
    <property type="term" value="F:glutamate dehydrogenase (NAD+) activity"/>
    <property type="evidence" value="ECO:0007669"/>
    <property type="project" value="InterPro"/>
</dbReference>
<dbReference type="PIRSF" id="PIRSF036761">
    <property type="entry name" value="GDH_Mll4104"/>
    <property type="match status" value="1"/>
</dbReference>
<dbReference type="InterPro" id="IPR049058">
    <property type="entry name" value="NAD_Glu_DH_HM2"/>
</dbReference>
<sequence length="1625" mass="185070">MGYIAADNKADFLAKLVNELESHVPKEQYEPLGAFTQQFFSVTAFEDLARLSKSDVIGSTLSLWRYIRYHDPAQPKITVINPEYEHHGWHSTHTIIQILHQDLPFIVDSVRMTLNQRGSTIHYLQNSVFNHLRDASHHLVLSGKNTTDTVKHKEALLYLEIDRLDSQYELEALQQEITAVLSDVRLVVMDHKAITKRVVALAEQITQWPVGEHDEIEEIKAFLQWLIKDNFTFLGYEELKVEQKGQRKTIKPVKGMTYGLLKSGRLSSQVDCDFYDNESIVSFAKAGERSTVHRPAYPDYISIKQLNEHGDVVGEARILGLYTSPVYHQSPHHIPLLRKKVKQVIARSRIHPKSHHGKELNQVLQVLPREELFQMSFDELYHTALGILQIQERRQIRLFIRQDKNKLFYSCLVYIPRDVYTTRLRIKMQQILEDRLNVQDAEFTTYFSESVLARVHFILRVNPDHEHDYNLQTLTNEIIQVAYSWEDEFRDTLLEAKGEVLGNHLIAQYSDGFPAGYCDVFSPRTAVVDIGHLESLSIDEPLEISFYQSIDDVETTLHFKVYHYFQPLPLSDLIPIIENLGLRVVSEHPYKIRKKSGEIFWTHDFTLEYALEQPGNSQQTINFQQVNRIFQEAFREIWFGRAENDGFNRLILGAQLNWRQVAMLRGYARYLKQIRFSLSQPYIESTLIQNIVITKLLVELFNIRFNPEFEGTIAHRQQQQQSIEYQIDAALDEVNVLNQDRTLRRYVDVIIATLRTNFFQSVDSNSSNTSKQPKAYISFKFDPTRIPEMPLPHPKYEIFVYSPRVEGVHLRGGKVARGGLRWSDRLEDYRTEVLGLVKAQQVKNAVIVPVGAKGGFVPKRLPTGDREAIMGEGIACYQLFIRGLLDLTDNLLANELTKPPQVVCYDDEDSYLVVAADKGTATFSDIANEIAQEYQFWLGDAFASGGSVGYDHKKMGITARGAWVSVQRHFREQGIDVQQETVSVLGIGDMAGDVFGNGMLLSKQIAVVAAFNHQHIFVDPNPDVAASFVERQRLFKLPRSSWMDYDQELVSSGGGIFSRDAKSILISPEMKQRFGIHAPRLTPNELIHALLKSPVDLIWNGGIGTYIKAQRETHNQVGDRANDSLRINGIDLRCRVVGEGGNLGVTQLGRVEFALNKGAINTDFIDNAGGVDCSDHEVNIKILLNSIVANGDMTIKQRNQLLETMTDAVAELVLLNNYRQVQAISLEAWQAQQKIDEYQRFIHHLEAQGKLNRRIEYLPDDDTLAERIAQHQGLTRPELSVLISYSKSDLKNALVSSKVPDDPYLAQEALTAFPAVLAERFGEEIPKHRLHREIVATQLANHLINMMGITFVHRMQLSTGGDAAEIAQAFVIARDVFAVSDYWQQIEALDNHVVAALQLQMMQNLIRLLRRASRWFIRNHRADLSPSICVAHYGPRMREFIEVFPTLLNKETCQRWQTETDELINQGVPDVLAGVVVGFRHVVSGLAIIQAADQTGCPLPLVARVYFAMAERLHLNWFTQELGKLPADNHWQSLARESIRDELYSLQRALTVSVLLTDTSAKEADIEAVDIPALIQRWVDANEVLVKRWDSMLDDLHSQGASELAMFTVANRELTDIARCGLVES</sequence>
<feature type="domain" description="NAD-specific glutamate dehydrogenase C-terminal" evidence="3">
    <location>
        <begin position="1272"/>
        <end position="1615"/>
    </location>
</feature>
<dbReference type="Pfam" id="PF21076">
    <property type="entry name" value="GDH_ACT2"/>
    <property type="match status" value="1"/>
</dbReference>
<gene>
    <name evidence="7" type="ORF">B9G39_11180</name>
</gene>
<accession>A0A4P9VL17</accession>
<dbReference type="Pfam" id="PF21078">
    <property type="entry name" value="GDH_HM3"/>
    <property type="match status" value="1"/>
</dbReference>
<dbReference type="GO" id="GO:0006538">
    <property type="term" value="P:L-glutamate catabolic process"/>
    <property type="evidence" value="ECO:0007669"/>
    <property type="project" value="InterPro"/>
</dbReference>
<feature type="domain" description="NAD-glutamate dehydrogenase catalytic" evidence="2">
    <location>
        <begin position="726"/>
        <end position="1226"/>
    </location>
</feature>
<dbReference type="PANTHER" id="PTHR43403:SF1">
    <property type="entry name" value="NAD-SPECIFIC GLUTAMATE DEHYDROGENASE"/>
    <property type="match status" value="1"/>
</dbReference>
<dbReference type="InterPro" id="IPR028971">
    <property type="entry name" value="NAD-GDH_cat"/>
</dbReference>
<feature type="domain" description="NAD-glutamate dehydrogenase N-terminal ACT1" evidence="4">
    <location>
        <begin position="35"/>
        <end position="177"/>
    </location>
</feature>
<dbReference type="Pfam" id="PF21073">
    <property type="entry name" value="GDH_HM1"/>
    <property type="match status" value="1"/>
</dbReference>
<evidence type="ECO:0000313" key="7">
    <source>
        <dbReference type="EMBL" id="RDH43963.1"/>
    </source>
</evidence>
<feature type="domain" description="NAD-glutamate dehydrogenase ACT3" evidence="6">
    <location>
        <begin position="542"/>
        <end position="613"/>
    </location>
</feature>
<dbReference type="Proteomes" id="UP000257039">
    <property type="component" value="Unassembled WGS sequence"/>
</dbReference>
<dbReference type="Pfam" id="PF21074">
    <property type="entry name" value="GDH_C"/>
    <property type="match status" value="1"/>
</dbReference>
<comment type="caution">
    <text evidence="7">The sequence shown here is derived from an EMBL/GenBank/DDBJ whole genome shotgun (WGS) entry which is preliminary data.</text>
</comment>
<evidence type="ECO:0000259" key="3">
    <source>
        <dbReference type="Pfam" id="PF21074"/>
    </source>
</evidence>
<dbReference type="GO" id="GO:0004069">
    <property type="term" value="F:L-aspartate:2-oxoglutarate aminotransferase activity"/>
    <property type="evidence" value="ECO:0007669"/>
    <property type="project" value="InterPro"/>
</dbReference>
<dbReference type="SUPFAM" id="SSF51735">
    <property type="entry name" value="NAD(P)-binding Rossmann-fold domains"/>
    <property type="match status" value="1"/>
</dbReference>
<evidence type="ECO:0000259" key="6">
    <source>
        <dbReference type="Pfam" id="PF21077"/>
    </source>
</evidence>
<dbReference type="PANTHER" id="PTHR43403">
    <property type="entry name" value="NAD-SPECIFIC GLUTAMATE DEHYDROGENASE"/>
    <property type="match status" value="1"/>
</dbReference>
<dbReference type="InterPro" id="IPR049062">
    <property type="entry name" value="NAD_Glu_DH_ACT2"/>
</dbReference>
<dbReference type="InterPro" id="IPR049056">
    <property type="entry name" value="NAD_Glu_DH_HM3"/>
</dbReference>
<proteinExistence type="predicted"/>
<dbReference type="EMBL" id="NDXW01000001">
    <property type="protein sequence ID" value="RDH43963.1"/>
    <property type="molecule type" value="Genomic_DNA"/>
</dbReference>
<dbReference type="Pfam" id="PF21077">
    <property type="entry name" value="GDH_ACT3"/>
    <property type="match status" value="1"/>
</dbReference>
<dbReference type="InterPro" id="IPR049064">
    <property type="entry name" value="NAD_Glu_DH_ACT3"/>
</dbReference>
<protein>
    <submittedName>
        <fullName evidence="7">NAD-glutamate dehydrogenase</fullName>
    </submittedName>
</protein>
<dbReference type="SUPFAM" id="SSF53223">
    <property type="entry name" value="Aminoacid dehydrogenase-like, N-terminal domain"/>
    <property type="match status" value="1"/>
</dbReference>
<feature type="domain" description="NAD-glutamate dehydrogenase ACT2" evidence="5">
    <location>
        <begin position="397"/>
        <end position="486"/>
    </location>
</feature>
<dbReference type="Gene3D" id="3.40.50.720">
    <property type="entry name" value="NAD(P)-binding Rossmann-like Domain"/>
    <property type="match status" value="1"/>
</dbReference>
<dbReference type="RefSeq" id="WP_094787187.1">
    <property type="nucleotide sequence ID" value="NZ_NDXW01000001.1"/>
</dbReference>
<evidence type="ECO:0000259" key="2">
    <source>
        <dbReference type="Pfam" id="PF05088"/>
    </source>
</evidence>
<evidence type="ECO:0000313" key="8">
    <source>
        <dbReference type="Proteomes" id="UP000257039"/>
    </source>
</evidence>
<dbReference type="Pfam" id="PF21079">
    <property type="entry name" value="GDH_HM2"/>
    <property type="match status" value="1"/>
</dbReference>
<reference evidence="7 8" key="1">
    <citation type="submission" date="2017-04" db="EMBL/GenBank/DDBJ databases">
        <title>Draft genome sequence of Zooshikella ganghwensis VG4 isolated from Red Sea sediments.</title>
        <authorList>
            <person name="Rehman Z."/>
            <person name="Alam I."/>
            <person name="Kamau A."/>
            <person name="Bajic V."/>
            <person name="Leiknes T."/>
        </authorList>
    </citation>
    <scope>NUCLEOTIDE SEQUENCE [LARGE SCALE GENOMIC DNA]</scope>
    <source>
        <strain evidence="7 8">VG4</strain>
    </source>
</reference>
<dbReference type="InterPro" id="IPR046346">
    <property type="entry name" value="Aminoacid_DH-like_N_sf"/>
</dbReference>
<evidence type="ECO:0000259" key="5">
    <source>
        <dbReference type="Pfam" id="PF21076"/>
    </source>
</evidence>